<keyword evidence="5 7" id="KW-0472">Membrane</keyword>
<sequence>MAATGTAGGEPATQQPREEWTGQVGFIIAAIGSAVGLGNIWRFPGVAYENGGGAFLVPYLVALLTAGIPILFLDYAIGHRFRGSAPTAFRRIARWLEGLGWFQVMICFVIALYYTAVIAWAVSFFVFSFDLRWGDDPAAFFTGDYLRLADPGVSLEFVPAVLVPLVAVWVVTIVVLALGVAKGVQRANTVFLPLLVVAFAVLVVRSLFLEGAADGLNALFTPDWSALGDANVWIAAYSQIFFSLSIAFGIMVTYASYRRRRSNLTTPGLVVAFSNSSFEILAGIGVFATLGFLAHEQGVGVGELEGISGPILSFVTFPAIVSQMPGGPIFGALFFGSLAMAGFTSLLSILQVVSAGFQEKFGWTPRQASVRLGVVSAVISVLLFSTTTGLVALDTADQWANNVGIVGSAVLMSVLVLWVLRRGPELRYHLNAVSTFRLGPWWQVLVAVLAPLVLGYMLVSRIVTLVVDGYEGYPAWYLALVGWGAIAFMALAALVLTAMRWRRSPDDFVPWPPYPPGDASAGPGRAPSGRGTAGRTTAPTGADGEETR</sequence>
<dbReference type="InterPro" id="IPR037272">
    <property type="entry name" value="SNS_sf"/>
</dbReference>
<evidence type="ECO:0000256" key="2">
    <source>
        <dbReference type="ARBA" id="ARBA00022448"/>
    </source>
</evidence>
<feature type="transmembrane region" description="Helical" evidence="7">
    <location>
        <begin position="269"/>
        <end position="294"/>
    </location>
</feature>
<feature type="transmembrane region" description="Helical" evidence="7">
    <location>
        <begin position="399"/>
        <end position="420"/>
    </location>
</feature>
<dbReference type="Proteomes" id="UP000186235">
    <property type="component" value="Unassembled WGS sequence"/>
</dbReference>
<name>A0A1N6Q1W1_9MICO</name>
<feature type="region of interest" description="Disordered" evidence="6">
    <location>
        <begin position="512"/>
        <end position="548"/>
    </location>
</feature>
<feature type="transmembrane region" description="Helical" evidence="7">
    <location>
        <begin position="157"/>
        <end position="178"/>
    </location>
</feature>
<keyword evidence="4 7" id="KW-1133">Transmembrane helix</keyword>
<organism evidence="8 9">
    <name type="scientific">Cellulosimicrobium aquatile</name>
    <dbReference type="NCBI Taxonomy" id="1612203"/>
    <lineage>
        <taxon>Bacteria</taxon>
        <taxon>Bacillati</taxon>
        <taxon>Actinomycetota</taxon>
        <taxon>Actinomycetes</taxon>
        <taxon>Micrococcales</taxon>
        <taxon>Promicromonosporaceae</taxon>
        <taxon>Cellulosimicrobium</taxon>
    </lineage>
</organism>
<feature type="transmembrane region" description="Helical" evidence="7">
    <location>
        <begin position="55"/>
        <end position="77"/>
    </location>
</feature>
<proteinExistence type="predicted"/>
<feature type="transmembrane region" description="Helical" evidence="7">
    <location>
        <begin position="24"/>
        <end position="43"/>
    </location>
</feature>
<feature type="transmembrane region" description="Helical" evidence="7">
    <location>
        <begin position="98"/>
        <end position="127"/>
    </location>
</feature>
<evidence type="ECO:0000313" key="8">
    <source>
        <dbReference type="EMBL" id="SIQ10561.1"/>
    </source>
</evidence>
<feature type="compositionally biased region" description="Low complexity" evidence="6">
    <location>
        <begin position="517"/>
        <end position="542"/>
    </location>
</feature>
<feature type="transmembrane region" description="Helical" evidence="7">
    <location>
        <begin position="370"/>
        <end position="393"/>
    </location>
</feature>
<dbReference type="RefSeq" id="WP_076404312.1">
    <property type="nucleotide sequence ID" value="NZ_FTMI01000002.1"/>
</dbReference>
<dbReference type="PANTHER" id="PTHR42948:SF1">
    <property type="entry name" value="TRANSPORTER"/>
    <property type="match status" value="1"/>
</dbReference>
<dbReference type="AlphaFoldDB" id="A0A1N6Q1W1"/>
<keyword evidence="9" id="KW-1185">Reference proteome</keyword>
<feature type="transmembrane region" description="Helical" evidence="7">
    <location>
        <begin position="441"/>
        <end position="463"/>
    </location>
</feature>
<keyword evidence="3 7" id="KW-0812">Transmembrane</keyword>
<protein>
    <submittedName>
        <fullName evidence="8">Neurotransmitter:Na+ symporter, NSS family</fullName>
    </submittedName>
</protein>
<dbReference type="EMBL" id="FTMI01000002">
    <property type="protein sequence ID" value="SIQ10561.1"/>
    <property type="molecule type" value="Genomic_DNA"/>
</dbReference>
<feature type="transmembrane region" description="Helical" evidence="7">
    <location>
        <begin position="329"/>
        <end position="350"/>
    </location>
</feature>
<keyword evidence="2" id="KW-0813">Transport</keyword>
<feature type="transmembrane region" description="Helical" evidence="7">
    <location>
        <begin position="232"/>
        <end position="257"/>
    </location>
</feature>
<dbReference type="CDD" id="cd10334">
    <property type="entry name" value="SLC6sbd_u1"/>
    <property type="match status" value="1"/>
</dbReference>
<evidence type="ECO:0000256" key="5">
    <source>
        <dbReference type="ARBA" id="ARBA00023136"/>
    </source>
</evidence>
<evidence type="ECO:0000256" key="1">
    <source>
        <dbReference type="ARBA" id="ARBA00004141"/>
    </source>
</evidence>
<evidence type="ECO:0000256" key="7">
    <source>
        <dbReference type="SAM" id="Phobius"/>
    </source>
</evidence>
<feature type="transmembrane region" description="Helical" evidence="7">
    <location>
        <begin position="190"/>
        <end position="212"/>
    </location>
</feature>
<evidence type="ECO:0000313" key="9">
    <source>
        <dbReference type="Proteomes" id="UP000186235"/>
    </source>
</evidence>
<dbReference type="Pfam" id="PF00209">
    <property type="entry name" value="SNF"/>
    <property type="match status" value="2"/>
</dbReference>
<evidence type="ECO:0000256" key="6">
    <source>
        <dbReference type="SAM" id="MobiDB-lite"/>
    </source>
</evidence>
<dbReference type="PRINTS" id="PR00176">
    <property type="entry name" value="NANEUSMPORT"/>
</dbReference>
<dbReference type="GO" id="GO:0016020">
    <property type="term" value="C:membrane"/>
    <property type="evidence" value="ECO:0007669"/>
    <property type="project" value="UniProtKB-SubCell"/>
</dbReference>
<dbReference type="SUPFAM" id="SSF161070">
    <property type="entry name" value="SNF-like"/>
    <property type="match status" value="1"/>
</dbReference>
<dbReference type="PANTHER" id="PTHR42948">
    <property type="entry name" value="TRANSPORTER"/>
    <property type="match status" value="1"/>
</dbReference>
<evidence type="ECO:0000256" key="4">
    <source>
        <dbReference type="ARBA" id="ARBA00022989"/>
    </source>
</evidence>
<dbReference type="PROSITE" id="PS50267">
    <property type="entry name" value="NA_NEUROTRAN_SYMP_3"/>
    <property type="match status" value="1"/>
</dbReference>
<feature type="transmembrane region" description="Helical" evidence="7">
    <location>
        <begin position="475"/>
        <end position="496"/>
    </location>
</feature>
<gene>
    <name evidence="8" type="ORF">SAMN05518682_1271</name>
</gene>
<evidence type="ECO:0000256" key="3">
    <source>
        <dbReference type="ARBA" id="ARBA00022692"/>
    </source>
</evidence>
<comment type="subcellular location">
    <subcellularLocation>
        <location evidence="1">Membrane</location>
        <topology evidence="1">Multi-pass membrane protein</topology>
    </subcellularLocation>
</comment>
<dbReference type="InterPro" id="IPR000175">
    <property type="entry name" value="Na/ntran_symport"/>
</dbReference>
<accession>A0A1N6Q1W1</accession>
<dbReference type="NCBIfam" id="NF037979">
    <property type="entry name" value="Na_transp"/>
    <property type="match status" value="1"/>
</dbReference>
<reference evidence="9" key="1">
    <citation type="submission" date="2017-01" db="EMBL/GenBank/DDBJ databases">
        <authorList>
            <person name="Varghese N."/>
            <person name="Submissions S."/>
        </authorList>
    </citation>
    <scope>NUCLEOTIDE SEQUENCE [LARGE SCALE GENOMIC DNA]</scope>
    <source>
        <strain evidence="9">3bp</strain>
    </source>
</reference>